<dbReference type="OrthoDB" id="253601at2"/>
<accession>A0A078KRC6</accession>
<dbReference type="GO" id="GO:0043565">
    <property type="term" value="F:sequence-specific DNA binding"/>
    <property type="evidence" value="ECO:0007669"/>
    <property type="project" value="InterPro"/>
</dbReference>
<dbReference type="GO" id="GO:0003700">
    <property type="term" value="F:DNA-binding transcription factor activity"/>
    <property type="evidence" value="ECO:0007669"/>
    <property type="project" value="InterPro"/>
</dbReference>
<dbReference type="Pfam" id="PF02311">
    <property type="entry name" value="AraC_binding"/>
    <property type="match status" value="1"/>
</dbReference>
<dbReference type="Proteomes" id="UP000032431">
    <property type="component" value="Chromosome I"/>
</dbReference>
<evidence type="ECO:0000259" key="4">
    <source>
        <dbReference type="PROSITE" id="PS01124"/>
    </source>
</evidence>
<dbReference type="Pfam" id="PF12833">
    <property type="entry name" value="HTH_18"/>
    <property type="match status" value="1"/>
</dbReference>
<keyword evidence="2" id="KW-0238">DNA-binding</keyword>
<dbReference type="SMART" id="SM00342">
    <property type="entry name" value="HTH_ARAC"/>
    <property type="match status" value="1"/>
</dbReference>
<dbReference type="PROSITE" id="PS01124">
    <property type="entry name" value="HTH_ARAC_FAMILY_2"/>
    <property type="match status" value="1"/>
</dbReference>
<dbReference type="AlphaFoldDB" id="A0A078KRC6"/>
<name>A0A078KRC6_9FIRM</name>
<dbReference type="InterPro" id="IPR018062">
    <property type="entry name" value="HTH_AraC-typ_CS"/>
</dbReference>
<dbReference type="Gene3D" id="1.10.10.60">
    <property type="entry name" value="Homeodomain-like"/>
    <property type="match status" value="2"/>
</dbReference>
<dbReference type="InterPro" id="IPR011051">
    <property type="entry name" value="RmlC_Cupin_sf"/>
</dbReference>
<dbReference type="PATRIC" id="fig|29343.3.peg.1942"/>
<dbReference type="PROSITE" id="PS00041">
    <property type="entry name" value="HTH_ARAC_FAMILY_1"/>
    <property type="match status" value="1"/>
</dbReference>
<dbReference type="EMBL" id="LM995447">
    <property type="protein sequence ID" value="CDZ24948.1"/>
    <property type="molecule type" value="Genomic_DNA"/>
</dbReference>
<organism evidence="5 6">
    <name type="scientific">[Clostridium] cellulosi</name>
    <dbReference type="NCBI Taxonomy" id="29343"/>
    <lineage>
        <taxon>Bacteria</taxon>
        <taxon>Bacillati</taxon>
        <taxon>Bacillota</taxon>
        <taxon>Clostridia</taxon>
        <taxon>Eubacteriales</taxon>
        <taxon>Oscillospiraceae</taxon>
        <taxon>Oscillospiraceae incertae sedis</taxon>
    </lineage>
</organism>
<dbReference type="CDD" id="cd02208">
    <property type="entry name" value="cupin_RmlC-like"/>
    <property type="match status" value="1"/>
</dbReference>
<gene>
    <name evidence="5" type="ORF">CCDG5_1850</name>
</gene>
<keyword evidence="3" id="KW-0804">Transcription</keyword>
<evidence type="ECO:0000256" key="2">
    <source>
        <dbReference type="ARBA" id="ARBA00023125"/>
    </source>
</evidence>
<dbReference type="STRING" id="29343.CCDG5_1850"/>
<dbReference type="InterPro" id="IPR014710">
    <property type="entry name" value="RmlC-like_jellyroll"/>
</dbReference>
<dbReference type="Gene3D" id="2.60.120.10">
    <property type="entry name" value="Jelly Rolls"/>
    <property type="match status" value="1"/>
</dbReference>
<evidence type="ECO:0000256" key="3">
    <source>
        <dbReference type="ARBA" id="ARBA00023163"/>
    </source>
</evidence>
<dbReference type="SUPFAM" id="SSF51182">
    <property type="entry name" value="RmlC-like cupins"/>
    <property type="match status" value="1"/>
</dbReference>
<sequence length="283" mass="33165">MKIEGLHEKEIFEEKFPFRLLNQDIDFNYPAHWHTAIEIIYVLKHSFTVLADSAAYFLRERDILFLPGGCIHEFKNEIGQGRGVFINFELSSLSPFDTIDCVRSKLCDVKLITSENNPLHSKIEKEILNMVKESQNHTFMSPLYYAARSIDILLSFCKDFDSKTKVREKDENIVSGLEKINKSFEYIEKNYCHDIHLKDIAKAVGFSEYYFSRLFKTITKKRFHQYLNEFRIKKAEQLLSQNYSISEVANKTGFSSTETFKRTFKKIKGYSPKVSARNVWCPK</sequence>
<protein>
    <submittedName>
        <fullName evidence="5">AraC protein arabinose-binding/dimerization</fullName>
    </submittedName>
</protein>
<evidence type="ECO:0000256" key="1">
    <source>
        <dbReference type="ARBA" id="ARBA00023015"/>
    </source>
</evidence>
<evidence type="ECO:0000313" key="6">
    <source>
        <dbReference type="Proteomes" id="UP000032431"/>
    </source>
</evidence>
<dbReference type="PANTHER" id="PTHR43280">
    <property type="entry name" value="ARAC-FAMILY TRANSCRIPTIONAL REGULATOR"/>
    <property type="match status" value="1"/>
</dbReference>
<keyword evidence="6" id="KW-1185">Reference proteome</keyword>
<dbReference type="InterPro" id="IPR009057">
    <property type="entry name" value="Homeodomain-like_sf"/>
</dbReference>
<dbReference type="KEGG" id="ccel:CCDG5_1850"/>
<dbReference type="SUPFAM" id="SSF46689">
    <property type="entry name" value="Homeodomain-like"/>
    <property type="match status" value="2"/>
</dbReference>
<proteinExistence type="predicted"/>
<dbReference type="InterPro" id="IPR003313">
    <property type="entry name" value="AraC-bd"/>
</dbReference>
<dbReference type="PANTHER" id="PTHR43280:SF28">
    <property type="entry name" value="HTH-TYPE TRANSCRIPTIONAL ACTIVATOR RHAS"/>
    <property type="match status" value="1"/>
</dbReference>
<dbReference type="InterPro" id="IPR018060">
    <property type="entry name" value="HTH_AraC"/>
</dbReference>
<evidence type="ECO:0000313" key="5">
    <source>
        <dbReference type="EMBL" id="CDZ24948.1"/>
    </source>
</evidence>
<dbReference type="HOGENOM" id="CLU_000445_88_3_9"/>
<keyword evidence="1" id="KW-0805">Transcription regulation</keyword>
<reference evidence="6" key="1">
    <citation type="submission" date="2014-07" db="EMBL/GenBank/DDBJ databases">
        <authorList>
            <person name="Wibberg D."/>
        </authorList>
    </citation>
    <scope>NUCLEOTIDE SEQUENCE [LARGE SCALE GENOMIC DNA]</scope>
    <source>
        <strain evidence="6">DG5</strain>
    </source>
</reference>
<feature type="domain" description="HTH araC/xylS-type" evidence="4">
    <location>
        <begin position="181"/>
        <end position="278"/>
    </location>
</feature>